<dbReference type="AlphaFoldDB" id="A0A9N8E6X0"/>
<organism evidence="1 2">
    <name type="scientific">Seminavis robusta</name>
    <dbReference type="NCBI Taxonomy" id="568900"/>
    <lineage>
        <taxon>Eukaryota</taxon>
        <taxon>Sar</taxon>
        <taxon>Stramenopiles</taxon>
        <taxon>Ochrophyta</taxon>
        <taxon>Bacillariophyta</taxon>
        <taxon>Bacillariophyceae</taxon>
        <taxon>Bacillariophycidae</taxon>
        <taxon>Naviculales</taxon>
        <taxon>Naviculaceae</taxon>
        <taxon>Seminavis</taxon>
    </lineage>
</organism>
<dbReference type="SUPFAM" id="SSF48695">
    <property type="entry name" value="Multiheme cytochromes"/>
    <property type="match status" value="1"/>
</dbReference>
<dbReference type="OrthoDB" id="10303318at2759"/>
<proteinExistence type="predicted"/>
<accession>A0A9N8E6X0</accession>
<evidence type="ECO:0000313" key="1">
    <source>
        <dbReference type="EMBL" id="CAB9514974.1"/>
    </source>
</evidence>
<evidence type="ECO:0000313" key="2">
    <source>
        <dbReference type="Proteomes" id="UP001153069"/>
    </source>
</evidence>
<gene>
    <name evidence="1" type="ORF">SEMRO_687_G187201.1</name>
</gene>
<name>A0A9N8E6X0_9STRA</name>
<reference evidence="1" key="1">
    <citation type="submission" date="2020-06" db="EMBL/GenBank/DDBJ databases">
        <authorList>
            <consortium name="Plant Systems Biology data submission"/>
        </authorList>
    </citation>
    <scope>NUCLEOTIDE SEQUENCE</scope>
    <source>
        <strain evidence="1">D6</strain>
    </source>
</reference>
<dbReference type="Proteomes" id="UP001153069">
    <property type="component" value="Unassembled WGS sequence"/>
</dbReference>
<dbReference type="InterPro" id="IPR036280">
    <property type="entry name" value="Multihaem_cyt_sf"/>
</dbReference>
<sequence>MPVQRLSSNRVAWNVDGSSSDQLEDSSWIQYWEEETRQSRGRCSYLGCNNPAQVGGHIWMARHGRPTIAPICRSCNNPENPNRMQGGNSQLRSGTIVVDTDYTHDMQISNRRFAEEVRICNECDEDISDRPQNHDMCLNCWNGRGRGARRRCQLCRVNISGRPANHNLCLDCFRQSGGRGTGSQSRRGRRCQDCGGDIADRPANHSLCLNCFHRSRGRTSPIGRRRGRRCQECGQDISDRPANHNLCYGCYNDSSSAGSY</sequence>
<protein>
    <submittedName>
        <fullName evidence="1">Uncharacterized protein</fullName>
    </submittedName>
</protein>
<keyword evidence="2" id="KW-1185">Reference proteome</keyword>
<comment type="caution">
    <text evidence="1">The sequence shown here is derived from an EMBL/GenBank/DDBJ whole genome shotgun (WGS) entry which is preliminary data.</text>
</comment>
<dbReference type="EMBL" id="CAICTM010000686">
    <property type="protein sequence ID" value="CAB9514974.1"/>
    <property type="molecule type" value="Genomic_DNA"/>
</dbReference>